<keyword evidence="2" id="KW-1185">Reference proteome</keyword>
<evidence type="ECO:0000313" key="1">
    <source>
        <dbReference type="EMBL" id="KFD45605.1"/>
    </source>
</evidence>
<organism evidence="1 2">
    <name type="scientific">Trichuris suis</name>
    <name type="common">pig whipworm</name>
    <dbReference type="NCBI Taxonomy" id="68888"/>
    <lineage>
        <taxon>Eukaryota</taxon>
        <taxon>Metazoa</taxon>
        <taxon>Ecdysozoa</taxon>
        <taxon>Nematoda</taxon>
        <taxon>Enoplea</taxon>
        <taxon>Dorylaimia</taxon>
        <taxon>Trichinellida</taxon>
        <taxon>Trichuridae</taxon>
        <taxon>Trichuris</taxon>
    </lineage>
</organism>
<evidence type="ECO:0000313" key="2">
    <source>
        <dbReference type="Proteomes" id="UP000030764"/>
    </source>
</evidence>
<sequence>MYLHMGNIYVIYGFYVFFEDLLRPPQLEKQYTILKLIIGILRINRHKQTVTNVWMSATVGHT</sequence>
<proteinExistence type="predicted"/>
<dbReference type="EMBL" id="KL363454">
    <property type="protein sequence ID" value="KFD45605.1"/>
    <property type="molecule type" value="Genomic_DNA"/>
</dbReference>
<name>A0A085LKV9_9BILA</name>
<reference evidence="1 2" key="1">
    <citation type="journal article" date="2014" name="Nat. Genet.">
        <title>Genome and transcriptome of the porcine whipworm Trichuris suis.</title>
        <authorList>
            <person name="Jex A.R."/>
            <person name="Nejsum P."/>
            <person name="Schwarz E.M."/>
            <person name="Hu L."/>
            <person name="Young N.D."/>
            <person name="Hall R.S."/>
            <person name="Korhonen P.K."/>
            <person name="Liao S."/>
            <person name="Thamsborg S."/>
            <person name="Xia J."/>
            <person name="Xu P."/>
            <person name="Wang S."/>
            <person name="Scheerlinck J.P."/>
            <person name="Hofmann A."/>
            <person name="Sternberg P.W."/>
            <person name="Wang J."/>
            <person name="Gasser R.B."/>
        </authorList>
    </citation>
    <scope>NUCLEOTIDE SEQUENCE [LARGE SCALE GENOMIC DNA]</scope>
    <source>
        <strain evidence="1">DCEP-RM93M</strain>
    </source>
</reference>
<accession>A0A085LKV9</accession>
<protein>
    <submittedName>
        <fullName evidence="1">Uncharacterized protein</fullName>
    </submittedName>
</protein>
<dbReference type="Proteomes" id="UP000030764">
    <property type="component" value="Unassembled WGS sequence"/>
</dbReference>
<gene>
    <name evidence="1" type="ORF">M513_13519</name>
</gene>
<dbReference type="AlphaFoldDB" id="A0A085LKV9"/>